<evidence type="ECO:0000313" key="5">
    <source>
        <dbReference type="Proteomes" id="UP000076420"/>
    </source>
</evidence>
<dbReference type="PANTHER" id="PTHR21623">
    <property type="entry name" value="SPERIOLIN-BINDING FACTOR"/>
    <property type="match status" value="1"/>
</dbReference>
<protein>
    <recommendedName>
        <fullName evidence="3">C2 domain-containing protein</fullName>
    </recommendedName>
</protein>
<dbReference type="EnsemblMetazoa" id="BGLB034109-RB">
    <property type="protein sequence ID" value="BGLB034109-PB"/>
    <property type="gene ID" value="BGLB034109"/>
</dbReference>
<sequence length="1131" mass="129609">MTSPRLPYPELKSNRLGFPDSSTPGMSSSRLADSIERKTLEFDIDVLDAVFNRPGRYFIKMTIQSLATKDYSNILLRKWPDEGFARDYEAVTSVVTQRNQENVPELCLFDDKKFTFRLPAGFCKNDRNHDVYLLFEAFYLPSNNKDSGKKMGEGKVAIYPRTNAPRTNHTVNPGEDMYRHTQVVTLLRTSSKTGKAEMHCGRMRCNFALKEYDSEAERRKKKQEEDKKRADEEVARREEEERRRREDEESRRREEEERRREDEERREAARRKEEEERKRKEEPKETENPFQTRPKVARTPGPNDKRQILAPKRGSSPVSEWGDTTSVNLPVTPPLTPPLQELRKTIDSPLRDYDKSTYSANQTWRHTAKPGHEQVEVIVHGSSNLPNAVIGKSVQPYTTIKLRQDMELNHKARGKTHAVDKPTNAPSWEEMVTMELTDKEAEKESMVLTVVDSLTRKELVGYSLPVVNLQPFHQYHMEMVLPARGGREGVKLYASVMRKVSSLPKDPSSPNYLALEFFLRGVQLPLQNPIGPLIAVARIVPDYFNYKSDNLLSNPRAAGVSMSSVTFPNPQKGAFTVVSRSSHGYPQLSLLGKPETQPKWNHPFLFCDEKDKATMFTPTAALVIEYYVANTAMTDEFWRIQSPVGFSSLLLDQKVYQQLSQEKAKMGMRVESVPIMGSELKMSDGRSPLVGMVLKLITTHQPDSMAAMNNLDTLPAMELREGLDMAPHTADVLQIRTPSPDTRPKEEEKADDEVEEPEEEEILAPGMYLQRLNKGRLPIKDGELPPYDAVENILPEYQYIFVDPNPKSDRSKPAAPSRLVGPPDRGAYTTTTTTAITRDPNDLDHTHMNVLEHQMRDLDNYRTAVQRMGQDIMTLRTQIRQLEGENSKLRLDVHHYDDSRKLLIDAADLDSLARPELQARYATLRQKLAAQTTELKEYKTKVQKLQNELIKKNDKEKDYLKMSHAHASQQELLQRLQDKVQKLRKVEETCRKQEKVIEKLESVLYKLKGKSNKDGVMNEAQTALADENRRLREQIEDMKDQMARAGMAGGDELEKLELYQALERAEGRIMSLERQLQDNARNWGKERADLNIRANEAEHGFGRTGGMVLHDYPVLESAYNRTYSRLGPLLR</sequence>
<feature type="domain" description="C2" evidence="3">
    <location>
        <begin position="356"/>
        <end position="479"/>
    </location>
</feature>
<evidence type="ECO:0000256" key="2">
    <source>
        <dbReference type="SAM" id="MobiDB-lite"/>
    </source>
</evidence>
<dbReference type="KEGG" id="bgt:106055756"/>
<proteinExistence type="predicted"/>
<feature type="region of interest" description="Disordered" evidence="2">
    <location>
        <begin position="214"/>
        <end position="340"/>
    </location>
</feature>
<dbReference type="AlphaFoldDB" id="A0A2C9LRM7"/>
<dbReference type="SUPFAM" id="SSF49562">
    <property type="entry name" value="C2 domain (Calcium/lipid-binding domain, CaLB)"/>
    <property type="match status" value="1"/>
</dbReference>
<dbReference type="EnsemblMetazoa" id="BGLB034109-RA">
    <property type="protein sequence ID" value="BGLB034109-PA"/>
    <property type="gene ID" value="BGLB034109"/>
</dbReference>
<dbReference type="OrthoDB" id="552574at2759"/>
<dbReference type="EnsemblMetazoa" id="BGLB034109-RC">
    <property type="protein sequence ID" value="BGLB034109-PC"/>
    <property type="gene ID" value="BGLB034109"/>
</dbReference>
<feature type="region of interest" description="Disordered" evidence="2">
    <location>
        <begin position="804"/>
        <end position="828"/>
    </location>
</feature>
<dbReference type="InterPro" id="IPR035892">
    <property type="entry name" value="C2_domain_sf"/>
</dbReference>
<evidence type="ECO:0000313" key="4">
    <source>
        <dbReference type="EnsemblMetazoa" id="BGLB034109-PB"/>
    </source>
</evidence>
<dbReference type="Proteomes" id="UP000076420">
    <property type="component" value="Unassembled WGS sequence"/>
</dbReference>
<keyword evidence="1" id="KW-0175">Coiled coil</keyword>
<organism evidence="4 5">
    <name type="scientific">Biomphalaria glabrata</name>
    <name type="common">Bloodfluke planorb</name>
    <name type="synonym">Freshwater snail</name>
    <dbReference type="NCBI Taxonomy" id="6526"/>
    <lineage>
        <taxon>Eukaryota</taxon>
        <taxon>Metazoa</taxon>
        <taxon>Spiralia</taxon>
        <taxon>Lophotrochozoa</taxon>
        <taxon>Mollusca</taxon>
        <taxon>Gastropoda</taxon>
        <taxon>Heterobranchia</taxon>
        <taxon>Euthyneura</taxon>
        <taxon>Panpulmonata</taxon>
        <taxon>Hygrophila</taxon>
        <taxon>Lymnaeoidea</taxon>
        <taxon>Planorbidae</taxon>
        <taxon>Biomphalaria</taxon>
    </lineage>
</organism>
<reference evidence="4" key="3">
    <citation type="submission" date="2020-05" db="UniProtKB">
        <authorList>
            <consortium name="EnsemblMetazoa"/>
        </authorList>
    </citation>
    <scope>IDENTIFICATION</scope>
    <source>
        <strain evidence="4">BB02</strain>
    </source>
</reference>
<dbReference type="InterPro" id="IPR000008">
    <property type="entry name" value="C2_dom"/>
</dbReference>
<evidence type="ECO:0000259" key="3">
    <source>
        <dbReference type="PROSITE" id="PS50004"/>
    </source>
</evidence>
<dbReference type="PANTHER" id="PTHR21623:SF2">
    <property type="entry name" value="COILED-COIL DOMAIN-CONTAINING PROTEIN 33"/>
    <property type="match status" value="1"/>
</dbReference>
<gene>
    <name evidence="4" type="primary">106055756</name>
</gene>
<feature type="region of interest" description="Disordered" evidence="2">
    <location>
        <begin position="729"/>
        <end position="760"/>
    </location>
</feature>
<feature type="compositionally biased region" description="Polar residues" evidence="2">
    <location>
        <begin position="20"/>
        <end position="30"/>
    </location>
</feature>
<dbReference type="GO" id="GO:0005777">
    <property type="term" value="C:peroxisome"/>
    <property type="evidence" value="ECO:0007669"/>
    <property type="project" value="TreeGrafter"/>
</dbReference>
<feature type="compositionally biased region" description="Acidic residues" evidence="2">
    <location>
        <begin position="749"/>
        <end position="760"/>
    </location>
</feature>
<reference evidence="4" key="1">
    <citation type="journal article" date="2004" name="J. Parasitol.">
        <title>The mitochondrial genome of Biomphalaria glabrata (Gastropoda: Basommatophora), intermediate host of Schistosoma mansoni.</title>
        <authorList>
            <person name="DeJong R.J."/>
            <person name="Emery A.M."/>
            <person name="Adema C.M."/>
        </authorList>
    </citation>
    <scope>NUCLEOTIDE SEQUENCE</scope>
    <source>
        <strain evidence="4">BB02</strain>
    </source>
</reference>
<feature type="coiled-coil region" evidence="1">
    <location>
        <begin position="865"/>
        <end position="892"/>
    </location>
</feature>
<accession>A0A2C9LRM7</accession>
<feature type="coiled-coil region" evidence="1">
    <location>
        <begin position="921"/>
        <end position="1082"/>
    </location>
</feature>
<dbReference type="RefSeq" id="XP_013067651.2">
    <property type="nucleotide sequence ID" value="XM_013212197.2"/>
</dbReference>
<dbReference type="Gene3D" id="2.60.40.150">
    <property type="entry name" value="C2 domain"/>
    <property type="match status" value="1"/>
</dbReference>
<dbReference type="VEuPathDB" id="VectorBase:BGLAX_041053"/>
<dbReference type="VEuPathDB" id="VectorBase:BGLB034109"/>
<dbReference type="RefSeq" id="XP_013067660.2">
    <property type="nucleotide sequence ID" value="XM_013212206.2"/>
</dbReference>
<dbReference type="Pfam" id="PF00168">
    <property type="entry name" value="C2"/>
    <property type="match status" value="1"/>
</dbReference>
<name>A0A2C9LRM7_BIOGL</name>
<dbReference type="STRING" id="6526.A0A2C9LRM7"/>
<dbReference type="InterPro" id="IPR039889">
    <property type="entry name" value="CCD33"/>
</dbReference>
<dbReference type="PROSITE" id="PS50004">
    <property type="entry name" value="C2"/>
    <property type="match status" value="1"/>
</dbReference>
<feature type="compositionally biased region" description="Basic and acidic residues" evidence="2">
    <location>
        <begin position="214"/>
        <end position="287"/>
    </location>
</feature>
<evidence type="ECO:0000256" key="1">
    <source>
        <dbReference type="SAM" id="Coils"/>
    </source>
</evidence>
<feature type="region of interest" description="Disordered" evidence="2">
    <location>
        <begin position="1"/>
        <end position="30"/>
    </location>
</feature>
<reference evidence="4" key="2">
    <citation type="submission" date="2013-03" db="EMBL/GenBank/DDBJ databases">
        <title>Sequence assembly of the Biomphalaria glabrata genome version 4.3.</title>
        <authorList>
            <person name="Warren W."/>
            <person name="Wilson R.K."/>
            <person name="Hillier L.W."/>
            <person name="Minx P."/>
        </authorList>
    </citation>
    <scope>NUCLEOTIDE SEQUENCE</scope>
    <source>
        <strain evidence="4">BB02</strain>
    </source>
</reference>
<dbReference type="RefSeq" id="XP_013067643.2">
    <property type="nucleotide sequence ID" value="XM_013212189.2"/>
</dbReference>